<dbReference type="Gene3D" id="2.60.40.640">
    <property type="match status" value="1"/>
</dbReference>
<proteinExistence type="predicted"/>
<reference evidence="2" key="1">
    <citation type="submission" date="2016-04" db="EMBL/GenBank/DDBJ databases">
        <authorList>
            <person name="Evans L.H."/>
            <person name="Alamgir A."/>
            <person name="Owens N."/>
            <person name="Weber N.D."/>
            <person name="Virtaneva K."/>
            <person name="Barbian K."/>
            <person name="Babar A."/>
            <person name="Rosenke K."/>
        </authorList>
    </citation>
    <scope>NUCLEOTIDE SEQUENCE [LARGE SCALE GENOMIC DNA]</scope>
    <source>
        <strain evidence="2">CBS 101.48</strain>
    </source>
</reference>
<organism evidence="2">
    <name type="scientific">Absidia glauca</name>
    <name type="common">Pin mould</name>
    <dbReference type="NCBI Taxonomy" id="4829"/>
    <lineage>
        <taxon>Eukaryota</taxon>
        <taxon>Fungi</taxon>
        <taxon>Fungi incertae sedis</taxon>
        <taxon>Mucoromycota</taxon>
        <taxon>Mucoromycotina</taxon>
        <taxon>Mucoromycetes</taxon>
        <taxon>Mucorales</taxon>
        <taxon>Cunninghamellaceae</taxon>
        <taxon>Absidia</taxon>
    </lineage>
</organism>
<dbReference type="Pfam" id="PF02752">
    <property type="entry name" value="Arrestin_C"/>
    <property type="match status" value="1"/>
</dbReference>
<evidence type="ECO:0000313" key="3">
    <source>
        <dbReference type="Proteomes" id="UP000078561"/>
    </source>
</evidence>
<dbReference type="Proteomes" id="UP000078561">
    <property type="component" value="Unassembled WGS sequence"/>
</dbReference>
<evidence type="ECO:0000313" key="2">
    <source>
        <dbReference type="EMBL" id="SAM08783.1"/>
    </source>
</evidence>
<dbReference type="EMBL" id="LT554937">
    <property type="protein sequence ID" value="SAM08783.1"/>
    <property type="molecule type" value="Genomic_DNA"/>
</dbReference>
<evidence type="ECO:0000259" key="1">
    <source>
        <dbReference type="Pfam" id="PF02752"/>
    </source>
</evidence>
<dbReference type="AlphaFoldDB" id="A0A163KKG5"/>
<keyword evidence="3" id="KW-1185">Reference proteome</keyword>
<dbReference type="InterPro" id="IPR011022">
    <property type="entry name" value="Arrestin_C-like"/>
</dbReference>
<dbReference type="InterPro" id="IPR014752">
    <property type="entry name" value="Arrestin-like_C"/>
</dbReference>
<sequence length="291" mass="33102">MASVIRGRHQQLFGTQLTLWESPGEDTNTEPNDHYRFTLQMPMIQHPPSLDYGRLRYRCRFKLTAILDHRRRSSLQPLLTAHHTVYYRPWIPTRTLKVPVIRHSKNLVVQMAQSDIVAGERCQLQVSPSSSIKVVLELVQIVTLPFQMNDERIPPSETVVVRSAPFDVVPNQTNVPLSIVIPADTPPTYCFGRVITLRYELALQVCLKKKSRVSWPGSCFAEDNQVRLPLVIGTLGHGIRVPEDMKHYTDFGSFDTSSVPVPKFLPCIEYENTPPRYLPSTLPPYPSCIST</sequence>
<gene>
    <name evidence="2" type="primary">ABSGL_14449.1 scaffold 14663</name>
</gene>
<accession>A0A163KKG5</accession>
<dbReference type="OrthoDB" id="2287336at2759"/>
<name>A0A163KKG5_ABSGL</name>
<feature type="domain" description="Arrestin C-terminal-like" evidence="1">
    <location>
        <begin position="133"/>
        <end position="234"/>
    </location>
</feature>
<dbReference type="STRING" id="4829.A0A163KKG5"/>
<protein>
    <recommendedName>
        <fullName evidence="1">Arrestin C-terminal-like domain-containing protein</fullName>
    </recommendedName>
</protein>
<dbReference type="InParanoid" id="A0A163KKG5"/>